<dbReference type="Pfam" id="PF00171">
    <property type="entry name" value="Aldedh"/>
    <property type="match status" value="1"/>
</dbReference>
<dbReference type="EMBL" id="DSIY01000235">
    <property type="protein sequence ID" value="HEG91757.1"/>
    <property type="molecule type" value="Genomic_DNA"/>
</dbReference>
<evidence type="ECO:0000256" key="5">
    <source>
        <dbReference type="RuleBase" id="RU003345"/>
    </source>
</evidence>
<gene>
    <name evidence="7" type="primary">hpaE</name>
    <name evidence="7" type="ORF">ENP34_10020</name>
</gene>
<protein>
    <submittedName>
        <fullName evidence="7">5-carboxymethyl-2-hydroxymuconate semialdehyde dehydrogenase</fullName>
    </submittedName>
</protein>
<dbReference type="InterPro" id="IPR016162">
    <property type="entry name" value="Ald_DH_N"/>
</dbReference>
<evidence type="ECO:0000256" key="4">
    <source>
        <dbReference type="PROSITE-ProRule" id="PRU10007"/>
    </source>
</evidence>
<dbReference type="FunFam" id="3.40.605.10:FF:000007">
    <property type="entry name" value="NAD/NADP-dependent betaine aldehyde dehydrogenase"/>
    <property type="match status" value="1"/>
</dbReference>
<organism evidence="7">
    <name type="scientific">Thermorudis peleae</name>
    <dbReference type="NCBI Taxonomy" id="1382356"/>
    <lineage>
        <taxon>Bacteria</taxon>
        <taxon>Pseudomonadati</taxon>
        <taxon>Thermomicrobiota</taxon>
        <taxon>Thermomicrobia</taxon>
        <taxon>Thermomicrobia incertae sedis</taxon>
        <taxon>Thermorudis</taxon>
    </lineage>
</organism>
<dbReference type="PROSITE" id="PS00687">
    <property type="entry name" value="ALDEHYDE_DEHYDR_GLU"/>
    <property type="match status" value="1"/>
</dbReference>
<dbReference type="AlphaFoldDB" id="A0A831TDE9"/>
<dbReference type="Gene3D" id="3.40.605.10">
    <property type="entry name" value="Aldehyde Dehydrogenase, Chain A, domain 1"/>
    <property type="match status" value="1"/>
</dbReference>
<dbReference type="InterPro" id="IPR016163">
    <property type="entry name" value="Ald_DH_C"/>
</dbReference>
<feature type="domain" description="Aldehyde dehydrogenase" evidence="6">
    <location>
        <begin position="33"/>
        <end position="496"/>
    </location>
</feature>
<dbReference type="InterPro" id="IPR016160">
    <property type="entry name" value="Ald_DH_CS_CYS"/>
</dbReference>
<dbReference type="SUPFAM" id="SSF53720">
    <property type="entry name" value="ALDH-like"/>
    <property type="match status" value="1"/>
</dbReference>
<accession>A0A831TDE9</accession>
<sequence>MTTASSVQYAALREQSLAAVRTLRNFIDGAFTEGPSGQTFESRDPATNEPIATVYSAGPEGVELAVAAARRAFDEGPWPRLPATERARALRRIAELIRQRADEIAVLESTDTGIPIKQIREAQVLRAADNFDFFAEMATRITGETYPVDDLFLNYTVRRPVGVAALITPWNTPFMLETWKVAPCLAAGNTCVLKPASWSPLSAYKLAEIIQEADLPPGVFNLVYGSGETVGEALAAHPGVNLVSFTGETTTGKRLMRVGADTLKRFSMELGGKSPVIVFADADLERALDATVFGVFSLNGERCTAGSRLLLERSIYDDFVARLIERVRAIRVGDPLDPATEVGPLIHTRHLERVMGYLEVGQREGARLAAGGRRPDDPALARGNYLLPTLFVDARPEMRIAQEEIFGPVLTVIPFADEEEALRIANGVRYGLAAYLWTSDVTRATRLAPAIESGMIWVNSQNVRDLRTPFGGMKESGIGREGGHYSFEFYTEVKTIHVALGRHRIPKMGAGA</sequence>
<dbReference type="InterPro" id="IPR011985">
    <property type="entry name" value="DH_HpaE"/>
</dbReference>
<feature type="active site" evidence="4">
    <location>
        <position position="269"/>
    </location>
</feature>
<dbReference type="PANTHER" id="PTHR43720">
    <property type="entry name" value="2-AMINOMUCONIC SEMIALDEHYDE DEHYDROGENASE"/>
    <property type="match status" value="1"/>
</dbReference>
<dbReference type="InterPro" id="IPR016161">
    <property type="entry name" value="Ald_DH/histidinol_DH"/>
</dbReference>
<dbReference type="Gene3D" id="3.40.309.10">
    <property type="entry name" value="Aldehyde Dehydrogenase, Chain A, domain 2"/>
    <property type="match status" value="1"/>
</dbReference>
<keyword evidence="2 5" id="KW-0560">Oxidoreductase</keyword>
<dbReference type="PROSITE" id="PS00070">
    <property type="entry name" value="ALDEHYDE_DEHYDR_CYS"/>
    <property type="match status" value="1"/>
</dbReference>
<reference evidence="7" key="1">
    <citation type="journal article" date="2020" name="mSystems">
        <title>Genome- and Community-Level Interaction Insights into Carbon Utilization and Element Cycling Functions of Hydrothermarchaeota in Hydrothermal Sediment.</title>
        <authorList>
            <person name="Zhou Z."/>
            <person name="Liu Y."/>
            <person name="Xu W."/>
            <person name="Pan J."/>
            <person name="Luo Z.H."/>
            <person name="Li M."/>
        </authorList>
    </citation>
    <scope>NUCLEOTIDE SEQUENCE [LARGE SCALE GENOMIC DNA]</scope>
    <source>
        <strain evidence="7">SpSt-210</strain>
    </source>
</reference>
<evidence type="ECO:0000313" key="7">
    <source>
        <dbReference type="EMBL" id="HEG91757.1"/>
    </source>
</evidence>
<dbReference type="GO" id="GO:0018480">
    <property type="term" value="F:5-carboxymethyl-2-hydroxymuconic-semialdehyde dehydrogenase activity"/>
    <property type="evidence" value="ECO:0007669"/>
    <property type="project" value="InterPro"/>
</dbReference>
<dbReference type="NCBIfam" id="TIGR02299">
    <property type="entry name" value="HpaE"/>
    <property type="match status" value="1"/>
</dbReference>
<evidence type="ECO:0000256" key="2">
    <source>
        <dbReference type="ARBA" id="ARBA00023002"/>
    </source>
</evidence>
<dbReference type="FunFam" id="3.40.309.10:FF:000012">
    <property type="entry name" value="Betaine aldehyde dehydrogenase"/>
    <property type="match status" value="1"/>
</dbReference>
<dbReference type="InterPro" id="IPR029510">
    <property type="entry name" value="Ald_DH_CS_GLU"/>
</dbReference>
<comment type="caution">
    <text evidence="7">The sequence shown here is derived from an EMBL/GenBank/DDBJ whole genome shotgun (WGS) entry which is preliminary data.</text>
</comment>
<evidence type="ECO:0000259" key="6">
    <source>
        <dbReference type="Pfam" id="PF00171"/>
    </source>
</evidence>
<dbReference type="GO" id="GO:1901023">
    <property type="term" value="P:4-hydroxyphenylacetate catabolic process"/>
    <property type="evidence" value="ECO:0007669"/>
    <property type="project" value="InterPro"/>
</dbReference>
<evidence type="ECO:0000256" key="3">
    <source>
        <dbReference type="ARBA" id="ARBA00023027"/>
    </source>
</evidence>
<proteinExistence type="inferred from homology"/>
<dbReference type="PANTHER" id="PTHR43720:SF2">
    <property type="entry name" value="2-AMINOMUCONIC SEMIALDEHYDE DEHYDROGENASE"/>
    <property type="match status" value="1"/>
</dbReference>
<evidence type="ECO:0000256" key="1">
    <source>
        <dbReference type="ARBA" id="ARBA00009986"/>
    </source>
</evidence>
<comment type="similarity">
    <text evidence="1 5">Belongs to the aldehyde dehydrogenase family.</text>
</comment>
<keyword evidence="3" id="KW-0520">NAD</keyword>
<name>A0A831TDE9_9BACT</name>
<dbReference type="CDD" id="cd07093">
    <property type="entry name" value="ALDH_F8_HMSADH"/>
    <property type="match status" value="1"/>
</dbReference>
<dbReference type="InterPro" id="IPR015590">
    <property type="entry name" value="Aldehyde_DH_dom"/>
</dbReference>